<dbReference type="Proteomes" id="UP000585050">
    <property type="component" value="Unassembled WGS sequence"/>
</dbReference>
<keyword evidence="2" id="KW-1185">Reference proteome</keyword>
<evidence type="ECO:0000313" key="1">
    <source>
        <dbReference type="EMBL" id="NLR93824.1"/>
    </source>
</evidence>
<protein>
    <submittedName>
        <fullName evidence="1">Tautomerase family protein</fullName>
    </submittedName>
</protein>
<dbReference type="PANTHER" id="PTHR38460:SF1">
    <property type="entry name" value="TAUTOMERASE YOLI-RELATED"/>
    <property type="match status" value="1"/>
</dbReference>
<dbReference type="Gene3D" id="3.30.429.10">
    <property type="entry name" value="Macrophage Migration Inhibitory Factor"/>
    <property type="match status" value="1"/>
</dbReference>
<evidence type="ECO:0000313" key="2">
    <source>
        <dbReference type="Proteomes" id="UP000585050"/>
    </source>
</evidence>
<reference evidence="1 2" key="1">
    <citation type="submission" date="2020-04" db="EMBL/GenBank/DDBJ databases">
        <title>Flammeovirga sp. SR4, a novel species isolated from seawater.</title>
        <authorList>
            <person name="Wang X."/>
        </authorList>
    </citation>
    <scope>NUCLEOTIDE SEQUENCE [LARGE SCALE GENOMIC DNA]</scope>
    <source>
        <strain evidence="1 2">SR4</strain>
    </source>
</reference>
<organism evidence="1 2">
    <name type="scientific">Flammeovirga agarivorans</name>
    <dbReference type="NCBI Taxonomy" id="2726742"/>
    <lineage>
        <taxon>Bacteria</taxon>
        <taxon>Pseudomonadati</taxon>
        <taxon>Bacteroidota</taxon>
        <taxon>Cytophagia</taxon>
        <taxon>Cytophagales</taxon>
        <taxon>Flammeovirgaceae</taxon>
        <taxon>Flammeovirga</taxon>
    </lineage>
</organism>
<accession>A0A7X8SP56</accession>
<dbReference type="Pfam" id="PF14552">
    <property type="entry name" value="Tautomerase_2"/>
    <property type="match status" value="1"/>
</dbReference>
<comment type="caution">
    <text evidence="1">The sequence shown here is derived from an EMBL/GenBank/DDBJ whole genome shotgun (WGS) entry which is preliminary data.</text>
</comment>
<sequence>MSQIKIYGLRSHLNGKKQQLSDIIHACVVEALQYPQNKRAHRFINLEKDDFYYPEGRTDQYIIIEIMMITGRTVETKKKLIQLLFKEISEQTGISTTDIEILIQESPASNWGFRGMTGDEVSLNYKINV</sequence>
<dbReference type="EMBL" id="JABAIL010000008">
    <property type="protein sequence ID" value="NLR93824.1"/>
    <property type="molecule type" value="Genomic_DNA"/>
</dbReference>
<dbReference type="AlphaFoldDB" id="A0A7X8SP56"/>
<dbReference type="PANTHER" id="PTHR38460">
    <property type="entry name" value="TAUTOMERASE YOLI-RELATED"/>
    <property type="match status" value="1"/>
</dbReference>
<name>A0A7X8SP56_9BACT</name>
<dbReference type="InterPro" id="IPR037479">
    <property type="entry name" value="Tauto_MSAD"/>
</dbReference>
<dbReference type="InterPro" id="IPR014347">
    <property type="entry name" value="Tautomerase/MIF_sf"/>
</dbReference>
<dbReference type="RefSeq" id="WP_168884537.1">
    <property type="nucleotide sequence ID" value="NZ_JABAIL010000008.1"/>
</dbReference>
<gene>
    <name evidence="1" type="ORF">HGP29_21670</name>
</gene>
<proteinExistence type="predicted"/>
<dbReference type="SUPFAM" id="SSF55331">
    <property type="entry name" value="Tautomerase/MIF"/>
    <property type="match status" value="1"/>
</dbReference>